<gene>
    <name evidence="4" type="ORF">GGI15_003058</name>
</gene>
<keyword evidence="2" id="KW-1133">Transmembrane helix</keyword>
<evidence type="ECO:0000256" key="1">
    <source>
        <dbReference type="SAM" id="MobiDB-lite"/>
    </source>
</evidence>
<feature type="chain" id="PRO_5040855606" description="Galactose oxidase" evidence="3">
    <location>
        <begin position="18"/>
        <end position="663"/>
    </location>
</feature>
<dbReference type="EMBL" id="JANBUM010000191">
    <property type="protein sequence ID" value="KAJ2781967.1"/>
    <property type="molecule type" value="Genomic_DNA"/>
</dbReference>
<name>A0A9W8LHJ8_9FUNG</name>
<accession>A0A9W8LHJ8</accession>
<dbReference type="Proteomes" id="UP001140172">
    <property type="component" value="Unassembled WGS sequence"/>
</dbReference>
<sequence length="663" mass="73861">MAVCAVVLHTYLGYVWGLELTPRFQHTMEIVNGELCVFGGKSNSTGTDLSDFLLDYRCVDVTAPIEQRRPNWKMQSSASRFAMPPLAQQSSVYDRGNHIIVPYGGQTPNTFSKANHLTVYCSQFQAWGASNILDGVPRRYLHTAVVQESSGDMIVFGGASDATTNNMEAARWLNVNRMVLDKDRHVSHLRALGRDVQGNVTVGSFSTDDGDPTPDAINSIIQHASILINDTQMVVLGGSLNNHKADVAVDLSFETVYVYDVDKLTWRSEDCTGDIPLPRSVFAASLHKNSIYIHAGVNTSDWSTYFDDLYELDTLTWRWRKMPTADAPIPRYAHQMKTLGNYLIITHGFLENQTGDANIYFYDLTKEAFVSQYSPRGISNAELDVAWLVKATPATNGIMSVGYILVLLIFLIAVVYLTKEVFERSKERRIRARRSVAAASSGNSGIRSKITSYADNWRNSAHMFDSKRRTTLVDDRRMSHDTDGVTLVPSAGGGRRQTAVFTKASDGSNRLRSQSVSEGTSTIIDGEIAQQVRQQGTVPDNMRHTRVMDETPADLPYVTRRLTLSARPVRRHARRQSEGPTVRFSDYIPENNPIDDDDEDEHNNAEPYEEYDARSSFSSISIERQFELSAIAEHPDSSSTDDHADENDGDGAGGLRIVNDTKQ</sequence>
<feature type="signal peptide" evidence="3">
    <location>
        <begin position="1"/>
        <end position="17"/>
    </location>
</feature>
<comment type="caution">
    <text evidence="4">The sequence shown here is derived from an EMBL/GenBank/DDBJ whole genome shotgun (WGS) entry which is preliminary data.</text>
</comment>
<feature type="region of interest" description="Disordered" evidence="1">
    <location>
        <begin position="568"/>
        <end position="663"/>
    </location>
</feature>
<keyword evidence="3" id="KW-0732">Signal</keyword>
<organism evidence="4 5">
    <name type="scientific">Coemansia interrupta</name>
    <dbReference type="NCBI Taxonomy" id="1126814"/>
    <lineage>
        <taxon>Eukaryota</taxon>
        <taxon>Fungi</taxon>
        <taxon>Fungi incertae sedis</taxon>
        <taxon>Zoopagomycota</taxon>
        <taxon>Kickxellomycotina</taxon>
        <taxon>Kickxellomycetes</taxon>
        <taxon>Kickxellales</taxon>
        <taxon>Kickxellaceae</taxon>
        <taxon>Coemansia</taxon>
    </lineage>
</organism>
<evidence type="ECO:0000256" key="3">
    <source>
        <dbReference type="SAM" id="SignalP"/>
    </source>
</evidence>
<feature type="transmembrane region" description="Helical" evidence="2">
    <location>
        <begin position="398"/>
        <end position="418"/>
    </location>
</feature>
<keyword evidence="2" id="KW-0812">Transmembrane</keyword>
<protein>
    <recommendedName>
        <fullName evidence="6">Galactose oxidase</fullName>
    </recommendedName>
</protein>
<evidence type="ECO:0000256" key="2">
    <source>
        <dbReference type="SAM" id="Phobius"/>
    </source>
</evidence>
<dbReference type="InterPro" id="IPR015915">
    <property type="entry name" value="Kelch-typ_b-propeller"/>
</dbReference>
<dbReference type="OrthoDB" id="1932706at2759"/>
<evidence type="ECO:0000313" key="4">
    <source>
        <dbReference type="EMBL" id="KAJ2781967.1"/>
    </source>
</evidence>
<proteinExistence type="predicted"/>
<evidence type="ECO:0008006" key="6">
    <source>
        <dbReference type="Google" id="ProtNLM"/>
    </source>
</evidence>
<dbReference type="Gene3D" id="2.120.10.80">
    <property type="entry name" value="Kelch-type beta propeller"/>
    <property type="match status" value="2"/>
</dbReference>
<dbReference type="AlphaFoldDB" id="A0A9W8LHJ8"/>
<keyword evidence="5" id="KW-1185">Reference proteome</keyword>
<evidence type="ECO:0000313" key="5">
    <source>
        <dbReference type="Proteomes" id="UP001140172"/>
    </source>
</evidence>
<dbReference type="PANTHER" id="PTHR23244:SF471">
    <property type="entry name" value="GUANINE NUCLEOTIDE-BINDING PROTEIN SUBUNIT BETA 1-RELATED"/>
    <property type="match status" value="1"/>
</dbReference>
<dbReference type="PANTHER" id="PTHR23244">
    <property type="entry name" value="KELCH REPEAT DOMAIN"/>
    <property type="match status" value="1"/>
</dbReference>
<reference evidence="4" key="1">
    <citation type="submission" date="2022-07" db="EMBL/GenBank/DDBJ databases">
        <title>Phylogenomic reconstructions and comparative analyses of Kickxellomycotina fungi.</title>
        <authorList>
            <person name="Reynolds N.K."/>
            <person name="Stajich J.E."/>
            <person name="Barry K."/>
            <person name="Grigoriev I.V."/>
            <person name="Crous P."/>
            <person name="Smith M.E."/>
        </authorList>
    </citation>
    <scope>NUCLEOTIDE SEQUENCE</scope>
    <source>
        <strain evidence="4">BCRC 34489</strain>
    </source>
</reference>
<dbReference type="Pfam" id="PF24681">
    <property type="entry name" value="Kelch_KLHDC2_KLHL20_DRC7"/>
    <property type="match status" value="1"/>
</dbReference>
<dbReference type="SUPFAM" id="SSF117281">
    <property type="entry name" value="Kelch motif"/>
    <property type="match status" value="1"/>
</dbReference>
<keyword evidence="2" id="KW-0472">Membrane</keyword>
<feature type="compositionally biased region" description="Basic and acidic residues" evidence="1">
    <location>
        <begin position="633"/>
        <end position="642"/>
    </location>
</feature>